<comment type="caution">
    <text evidence="1">The sequence shown here is derived from an EMBL/GenBank/DDBJ whole genome shotgun (WGS) entry which is preliminary data.</text>
</comment>
<sequence length="336" mass="37984">MDAIITGESERVGLSVIDNNDVEHLIEMDESGAVKYHEQDGYPDDPSKRTQEEHEWVNQTRRFAKFYVYRQRGYETVDPLSNPDRIATAAMAIANHPEDTFEDYFGEFYQQMRHDAGEASPVVEVPDLPPVTVPRVEQDIYLGLDETDTATLLEELIADGTLEAVIRTVEQATDSGGLVSRIQQAFASDEEIDTSSVAETFSEGIIEAIGPVTIRWANGDRDEAVTDESDGAVPNRHPDARPQMFGRAYQFDDLEDFRHSLVRHLCCQVRDCYITMGIAPPEDVRIQGPGFYDHIGWYSNHDFYQDYHDPQATITDWQEQHTPDDAYDLSGLLESA</sequence>
<gene>
    <name evidence="1" type="ORF">D8Y22_10725</name>
</gene>
<name>A0A4V3VL96_9EURY</name>
<evidence type="ECO:0000313" key="2">
    <source>
        <dbReference type="Proteomes" id="UP000318864"/>
    </source>
</evidence>
<dbReference type="InterPro" id="IPR058264">
    <property type="entry name" value="DUF7958"/>
</dbReference>
<accession>A0A4V3VL96</accession>
<dbReference type="OrthoDB" id="174763at2157"/>
<proteinExistence type="predicted"/>
<organism evidence="1 2">
    <name type="scientific">Salinadaptatus halalkaliphilus</name>
    <dbReference type="NCBI Taxonomy" id="2419781"/>
    <lineage>
        <taxon>Archaea</taxon>
        <taxon>Methanobacteriati</taxon>
        <taxon>Methanobacteriota</taxon>
        <taxon>Stenosarchaea group</taxon>
        <taxon>Halobacteria</taxon>
        <taxon>Halobacteriales</taxon>
        <taxon>Natrialbaceae</taxon>
        <taxon>Salinadaptatus</taxon>
    </lineage>
</organism>
<reference evidence="1 2" key="1">
    <citation type="submission" date="2018-10" db="EMBL/GenBank/DDBJ databases">
        <title>Natronolimnobius sp. XQ-INN 246 isolated from Inner Mongolia Autonomous Region of China.</title>
        <authorList>
            <person name="Xue Q."/>
        </authorList>
    </citation>
    <scope>NUCLEOTIDE SEQUENCE [LARGE SCALE GENOMIC DNA]</scope>
    <source>
        <strain evidence="1 2">XQ-INN 246</strain>
    </source>
</reference>
<protein>
    <submittedName>
        <fullName evidence="1">Uncharacterized protein</fullName>
    </submittedName>
</protein>
<dbReference type="EMBL" id="RBZW01000024">
    <property type="protein sequence ID" value="THE64837.1"/>
    <property type="molecule type" value="Genomic_DNA"/>
</dbReference>
<keyword evidence="2" id="KW-1185">Reference proteome</keyword>
<evidence type="ECO:0000313" key="1">
    <source>
        <dbReference type="EMBL" id="THE64837.1"/>
    </source>
</evidence>
<dbReference type="Pfam" id="PF25858">
    <property type="entry name" value="DUF7958"/>
    <property type="match status" value="1"/>
</dbReference>
<dbReference type="Proteomes" id="UP000318864">
    <property type="component" value="Unassembled WGS sequence"/>
</dbReference>
<dbReference type="AlphaFoldDB" id="A0A4V3VL96"/>